<feature type="compositionally biased region" description="Basic and acidic residues" evidence="1">
    <location>
        <begin position="1"/>
        <end position="11"/>
    </location>
</feature>
<feature type="region of interest" description="Disordered" evidence="1">
    <location>
        <begin position="471"/>
        <end position="504"/>
    </location>
</feature>
<name>A0A5N6KR96_9ROSI</name>
<evidence type="ECO:0000313" key="3">
    <source>
        <dbReference type="EMBL" id="KAB8337047.1"/>
    </source>
</evidence>
<feature type="compositionally biased region" description="Basic residues" evidence="1">
    <location>
        <begin position="44"/>
        <end position="67"/>
    </location>
</feature>
<dbReference type="PANTHER" id="PTHR46411:SF1">
    <property type="entry name" value="FAMILY ATPASE, PUTATIVE (AFU_ORTHOLOGUE AFUA_7G05752)-RELATED"/>
    <property type="match status" value="1"/>
</dbReference>
<reference evidence="3 4" key="1">
    <citation type="submission" date="2019-06" db="EMBL/GenBank/DDBJ databases">
        <title>A chromosomal-level reference genome of Carpinus fangiana (Coryloideae, Betulaceae).</title>
        <authorList>
            <person name="Yang X."/>
            <person name="Wang Z."/>
            <person name="Zhang L."/>
            <person name="Hao G."/>
            <person name="Liu J."/>
            <person name="Yang Y."/>
        </authorList>
    </citation>
    <scope>NUCLEOTIDE SEQUENCE [LARGE SCALE GENOMIC DNA]</scope>
    <source>
        <strain evidence="3">Cfa_2016G</strain>
        <tissue evidence="3">Leaf</tissue>
    </source>
</reference>
<proteinExistence type="predicted"/>
<evidence type="ECO:0000256" key="1">
    <source>
        <dbReference type="SAM" id="MobiDB-lite"/>
    </source>
</evidence>
<feature type="region of interest" description="Disordered" evidence="1">
    <location>
        <begin position="1"/>
        <end position="123"/>
    </location>
</feature>
<evidence type="ECO:0000313" key="4">
    <source>
        <dbReference type="Proteomes" id="UP000327013"/>
    </source>
</evidence>
<dbReference type="InterPro" id="IPR054289">
    <property type="entry name" value="DUF7025"/>
</dbReference>
<accession>A0A5N6KR96</accession>
<evidence type="ECO:0000259" key="2">
    <source>
        <dbReference type="Pfam" id="PF22942"/>
    </source>
</evidence>
<gene>
    <name evidence="3" type="ORF">FH972_021351</name>
</gene>
<dbReference type="EMBL" id="VIBQ01000009">
    <property type="protein sequence ID" value="KAB8337047.1"/>
    <property type="molecule type" value="Genomic_DNA"/>
</dbReference>
<comment type="caution">
    <text evidence="3">The sequence shown here is derived from an EMBL/GenBank/DDBJ whole genome shotgun (WGS) entry which is preliminary data.</text>
</comment>
<dbReference type="PANTHER" id="PTHR46411">
    <property type="entry name" value="FAMILY ATPASE, PUTATIVE-RELATED"/>
    <property type="match status" value="1"/>
</dbReference>
<keyword evidence="4" id="KW-1185">Reference proteome</keyword>
<sequence>MDTPETDRTVDESTPATQAVGDVNTGVAETKSEPAAVSKQSKEKSKRKSKKRRAQSNRKRKAKKKPKKQETDSDSSDSSDDDSSDSTSDRKPKRRGKKRSSRRTDDEEVEDESDGSQGGADDQLASMRRQLSALQMQLMMTPGGRAAGGRSRGGRGLGRAGRHTIHNYKLQESAEDQEDEFDEYIFTVRRRFDWENKYKHTVVDIKSKLLRECLQEIMKDVRGISLVEDKPSIDPNMLFLYLEELRTYTKKTLKAKSKSEKKRRNRRKIKNQIAHCKVMLKYLDEDYKETKKTLYPMLEAGNITFDLLWALFKPDTIAYTPTYGSVENPRCFKVDYANKESSFMRGEWYCIEGRYLEYDGKSYGLGDFEVDVDAFKGARKITSLATYPLKYHQDPEAVRTQLIERGKRFVSMEGMNYRFHHGLAFVKKKKTVAKVNINGRIMIDPATFRRINPNYPISIIKPKETDNLILPRCDSDTDDDGCSCRSGDESDGGGGDEALGSREDQQRMGFKVVEDPDRPDHYVVVEVPIDEEAKDATSASASTPASTTSADASKSIDASKPTAEDKPTNDNKPAAAPLPPAFSEADYDALARRALNGRQIKNSVRTAQALAVNEGARMGMEHVRRVLDVAESFERDLKGGSGYDDAMRSYT</sequence>
<protein>
    <recommendedName>
        <fullName evidence="2">DUF7025 domain-containing protein</fullName>
    </recommendedName>
</protein>
<dbReference type="OrthoDB" id="10042665at2759"/>
<feature type="region of interest" description="Disordered" evidence="1">
    <location>
        <begin position="533"/>
        <end position="581"/>
    </location>
</feature>
<dbReference type="Proteomes" id="UP000327013">
    <property type="component" value="Unassembled WGS sequence"/>
</dbReference>
<organism evidence="3 4">
    <name type="scientific">Carpinus fangiana</name>
    <dbReference type="NCBI Taxonomy" id="176857"/>
    <lineage>
        <taxon>Eukaryota</taxon>
        <taxon>Viridiplantae</taxon>
        <taxon>Streptophyta</taxon>
        <taxon>Embryophyta</taxon>
        <taxon>Tracheophyta</taxon>
        <taxon>Spermatophyta</taxon>
        <taxon>Magnoliopsida</taxon>
        <taxon>eudicotyledons</taxon>
        <taxon>Gunneridae</taxon>
        <taxon>Pentapetalae</taxon>
        <taxon>rosids</taxon>
        <taxon>fabids</taxon>
        <taxon>Fagales</taxon>
        <taxon>Betulaceae</taxon>
        <taxon>Carpinus</taxon>
    </lineage>
</organism>
<feature type="compositionally biased region" description="Basic residues" evidence="1">
    <location>
        <begin position="91"/>
        <end position="101"/>
    </location>
</feature>
<dbReference type="Pfam" id="PF22942">
    <property type="entry name" value="DUF7025"/>
    <property type="match status" value="1"/>
</dbReference>
<feature type="compositionally biased region" description="Acidic residues" evidence="1">
    <location>
        <begin position="72"/>
        <end position="84"/>
    </location>
</feature>
<feature type="domain" description="DUF7025" evidence="2">
    <location>
        <begin position="294"/>
        <end position="393"/>
    </location>
</feature>
<feature type="compositionally biased region" description="Low complexity" evidence="1">
    <location>
        <begin position="536"/>
        <end position="560"/>
    </location>
</feature>
<dbReference type="AlphaFoldDB" id="A0A5N6KR96"/>